<keyword evidence="7" id="KW-1185">Reference proteome</keyword>
<feature type="compositionally biased region" description="Basic residues" evidence="2">
    <location>
        <begin position="85"/>
        <end position="95"/>
    </location>
</feature>
<evidence type="ECO:0000259" key="5">
    <source>
        <dbReference type="Pfam" id="PF13007"/>
    </source>
</evidence>
<organism evidence="6 7">
    <name type="scientific">Tautonia plasticadhaerens</name>
    <dbReference type="NCBI Taxonomy" id="2527974"/>
    <lineage>
        <taxon>Bacteria</taxon>
        <taxon>Pseudomonadati</taxon>
        <taxon>Planctomycetota</taxon>
        <taxon>Planctomycetia</taxon>
        <taxon>Isosphaerales</taxon>
        <taxon>Isosphaeraceae</taxon>
        <taxon>Tautonia</taxon>
    </lineage>
</organism>
<name>A0A518GY23_9BACT</name>
<keyword evidence="1" id="KW-0175">Coiled coil</keyword>
<feature type="domain" description="Transposase IS66 zinc-finger binding" evidence="4">
    <location>
        <begin position="116"/>
        <end position="157"/>
    </location>
</feature>
<evidence type="ECO:0000256" key="1">
    <source>
        <dbReference type="SAM" id="Coils"/>
    </source>
</evidence>
<dbReference type="InterPro" id="IPR004291">
    <property type="entry name" value="Transposase_IS66_central"/>
</dbReference>
<feature type="region of interest" description="Disordered" evidence="2">
    <location>
        <begin position="65"/>
        <end position="100"/>
    </location>
</feature>
<protein>
    <submittedName>
        <fullName evidence="6">Transposase IS66 family protein</fullName>
    </submittedName>
</protein>
<evidence type="ECO:0000259" key="3">
    <source>
        <dbReference type="Pfam" id="PF03050"/>
    </source>
</evidence>
<feature type="domain" description="Transposase IS66 central" evidence="3">
    <location>
        <begin position="173"/>
        <end position="237"/>
    </location>
</feature>
<dbReference type="OrthoDB" id="227350at2"/>
<feature type="domain" description="Transposase TnpC homeodomain" evidence="5">
    <location>
        <begin position="33"/>
        <end position="106"/>
    </location>
</feature>
<dbReference type="Pfam" id="PF13007">
    <property type="entry name" value="LZ_Tnp_IS66"/>
    <property type="match status" value="1"/>
</dbReference>
<evidence type="ECO:0000313" key="7">
    <source>
        <dbReference type="Proteomes" id="UP000317835"/>
    </source>
</evidence>
<dbReference type="InterPro" id="IPR024463">
    <property type="entry name" value="Transposase_TnpC_homeodom"/>
</dbReference>
<proteinExistence type="predicted"/>
<dbReference type="KEGG" id="tpla:ElP_13130"/>
<evidence type="ECO:0000256" key="2">
    <source>
        <dbReference type="SAM" id="MobiDB-lite"/>
    </source>
</evidence>
<accession>A0A518GY23</accession>
<dbReference type="InterPro" id="IPR024474">
    <property type="entry name" value="Znf_dom_IS66"/>
</dbReference>
<dbReference type="PANTHER" id="PTHR33678">
    <property type="entry name" value="BLL1576 PROTEIN"/>
    <property type="match status" value="1"/>
</dbReference>
<evidence type="ECO:0000259" key="4">
    <source>
        <dbReference type="Pfam" id="PF13005"/>
    </source>
</evidence>
<gene>
    <name evidence="6" type="ORF">ElP_13130</name>
</gene>
<dbReference type="AlphaFoldDB" id="A0A518GY23"/>
<evidence type="ECO:0000313" key="6">
    <source>
        <dbReference type="EMBL" id="QDV33442.1"/>
    </source>
</evidence>
<dbReference type="Pfam" id="PF13005">
    <property type="entry name" value="zf-IS66"/>
    <property type="match status" value="1"/>
</dbReference>
<dbReference type="Proteomes" id="UP000317835">
    <property type="component" value="Chromosome"/>
</dbReference>
<dbReference type="PANTHER" id="PTHR33678:SF1">
    <property type="entry name" value="BLL1576 PROTEIN"/>
    <property type="match status" value="1"/>
</dbReference>
<dbReference type="EMBL" id="CP036426">
    <property type="protein sequence ID" value="QDV33442.1"/>
    <property type="molecule type" value="Genomic_DNA"/>
</dbReference>
<sequence length="250" mass="28510">MDATDLPDVRALCHELIRQQADTIREARRRIEQLEHQVELLLRRQYGPRSERLDPDQLRLFADDKPEEGEADIPEPQPEAEGSARRRAWQQRGRQKLPEDLPRHRIEYELSAEELSCPDCGRLRVKIGEELSEQLEYVPSSLHVIVHARSRYACRACQEHVAIAAKPPQPIDKGLAGPGLLAHVITSKYGDHLPLYRQEDILARHGVVLSRATLCGWMARSAELLTPLYELMVERGRASNGLPHEWRAPG</sequence>
<reference evidence="6 7" key="1">
    <citation type="submission" date="2019-02" db="EMBL/GenBank/DDBJ databases">
        <title>Deep-cultivation of Planctomycetes and their phenomic and genomic characterization uncovers novel biology.</title>
        <authorList>
            <person name="Wiegand S."/>
            <person name="Jogler M."/>
            <person name="Boedeker C."/>
            <person name="Pinto D."/>
            <person name="Vollmers J."/>
            <person name="Rivas-Marin E."/>
            <person name="Kohn T."/>
            <person name="Peeters S.H."/>
            <person name="Heuer A."/>
            <person name="Rast P."/>
            <person name="Oberbeckmann S."/>
            <person name="Bunk B."/>
            <person name="Jeske O."/>
            <person name="Meyerdierks A."/>
            <person name="Storesund J.E."/>
            <person name="Kallscheuer N."/>
            <person name="Luecker S."/>
            <person name="Lage O.M."/>
            <person name="Pohl T."/>
            <person name="Merkel B.J."/>
            <person name="Hornburger P."/>
            <person name="Mueller R.-W."/>
            <person name="Bruemmer F."/>
            <person name="Labrenz M."/>
            <person name="Spormann A.M."/>
            <person name="Op den Camp H."/>
            <person name="Overmann J."/>
            <person name="Amann R."/>
            <person name="Jetten M.S.M."/>
            <person name="Mascher T."/>
            <person name="Medema M.H."/>
            <person name="Devos D.P."/>
            <person name="Kaster A.-K."/>
            <person name="Ovreas L."/>
            <person name="Rohde M."/>
            <person name="Galperin M.Y."/>
            <person name="Jogler C."/>
        </authorList>
    </citation>
    <scope>NUCLEOTIDE SEQUENCE [LARGE SCALE GENOMIC DNA]</scope>
    <source>
        <strain evidence="6 7">ElP</strain>
    </source>
</reference>
<dbReference type="Pfam" id="PF03050">
    <property type="entry name" value="DDE_Tnp_IS66"/>
    <property type="match status" value="1"/>
</dbReference>
<dbReference type="InterPro" id="IPR052344">
    <property type="entry name" value="Transposase-related"/>
</dbReference>
<feature type="coiled-coil region" evidence="1">
    <location>
        <begin position="17"/>
        <end position="44"/>
    </location>
</feature>
<dbReference type="RefSeq" id="WP_145267821.1">
    <property type="nucleotide sequence ID" value="NZ_CP036426.1"/>
</dbReference>